<reference evidence="1 2" key="1">
    <citation type="submission" date="2017-03" db="EMBL/GenBank/DDBJ databases">
        <title>Genome Sequence of Roseovarius mucosus strain SMR3 Isolated from a culture of the Diatom Skeletonema marinoi.</title>
        <authorList>
            <person name="Topel M."/>
            <person name="Pinder M."/>
            <person name="Johansson O.N."/>
            <person name="Kourtchenko O."/>
            <person name="Godhe A."/>
            <person name="Clarke A.K."/>
        </authorList>
    </citation>
    <scope>NUCLEOTIDE SEQUENCE [LARGE SCALE GENOMIC DNA]</scope>
    <source>
        <strain evidence="1 2">SMR3</strain>
    </source>
</reference>
<dbReference type="Proteomes" id="UP000192273">
    <property type="component" value="Chromosome"/>
</dbReference>
<organism evidence="1 2">
    <name type="scientific">Roseovarius mucosus</name>
    <dbReference type="NCBI Taxonomy" id="215743"/>
    <lineage>
        <taxon>Bacteria</taxon>
        <taxon>Pseudomonadati</taxon>
        <taxon>Pseudomonadota</taxon>
        <taxon>Alphaproteobacteria</taxon>
        <taxon>Rhodobacterales</taxon>
        <taxon>Roseobacteraceae</taxon>
        <taxon>Roseovarius</taxon>
    </lineage>
</organism>
<dbReference type="InterPro" id="IPR021874">
    <property type="entry name" value="Phage_Mu_Gp27"/>
</dbReference>
<dbReference type="RefSeq" id="WP_081508137.1">
    <property type="nucleotide sequence ID" value="NZ_CP020474.1"/>
</dbReference>
<dbReference type="Pfam" id="PF11985">
    <property type="entry name" value="Phage_Mu_Gp27"/>
    <property type="match status" value="1"/>
</dbReference>
<dbReference type="EMBL" id="CP020474">
    <property type="protein sequence ID" value="ARE84961.1"/>
    <property type="molecule type" value="Genomic_DNA"/>
</dbReference>
<sequence>MPPPRKVELLPPELRQWLHDWWKAKGFHGYEELAEELNFRLAEDGLELRIGKSALHAYGQEYEQFVKLQDEAGAWAQQWLADNDLSEEADRHRVLFQMMTSVAFKVLKSQMTKEGEDIDPRELHFLGKMMKDIMSSAGIREQLMVKERARIAAEERANAVEALDSARDELGLSSGIIDKLKREFLGVRGG</sequence>
<evidence type="ECO:0000313" key="2">
    <source>
        <dbReference type="Proteomes" id="UP000192273"/>
    </source>
</evidence>
<evidence type="ECO:0000313" key="1">
    <source>
        <dbReference type="EMBL" id="ARE84961.1"/>
    </source>
</evidence>
<gene>
    <name evidence="1" type="ORF">ROSMUCSMR3_03507</name>
</gene>
<keyword evidence="2" id="KW-1185">Reference proteome</keyword>
<proteinExistence type="predicted"/>
<evidence type="ECO:0008006" key="3">
    <source>
        <dbReference type="Google" id="ProtNLM"/>
    </source>
</evidence>
<protein>
    <recommendedName>
        <fullName evidence="3">DUF3486 family protein</fullName>
    </recommendedName>
</protein>
<dbReference type="AlphaFoldDB" id="A0A1V0RT74"/>
<accession>A0A1V0RT74</accession>
<name>A0A1V0RT74_9RHOB</name>
<dbReference type="KEGG" id="rmm:ROSMUCSMR3_03507"/>
<dbReference type="OrthoDB" id="371328at2"/>